<dbReference type="Proteomes" id="UP001200145">
    <property type="component" value="Unassembled WGS sequence"/>
</dbReference>
<keyword evidence="1" id="KW-0732">Signal</keyword>
<keyword evidence="4" id="KW-1185">Reference proteome</keyword>
<dbReference type="InterPro" id="IPR001304">
    <property type="entry name" value="C-type_lectin-like"/>
</dbReference>
<dbReference type="SUPFAM" id="SSF56436">
    <property type="entry name" value="C-type lectin-like"/>
    <property type="match status" value="1"/>
</dbReference>
<dbReference type="Pfam" id="PF18962">
    <property type="entry name" value="Por_Secre_tail"/>
    <property type="match status" value="1"/>
</dbReference>
<evidence type="ECO:0000259" key="2">
    <source>
        <dbReference type="PROSITE" id="PS50041"/>
    </source>
</evidence>
<dbReference type="RefSeq" id="WP_234864322.1">
    <property type="nucleotide sequence ID" value="NZ_JAKEVY010000001.1"/>
</dbReference>
<dbReference type="Gene3D" id="3.10.100.10">
    <property type="entry name" value="Mannose-Binding Protein A, subunit A"/>
    <property type="match status" value="1"/>
</dbReference>
<reference evidence="3 4" key="1">
    <citation type="submission" date="2022-01" db="EMBL/GenBank/DDBJ databases">
        <title>Flavihumibacter sp. nov., isolated from sediment of a river.</title>
        <authorList>
            <person name="Liu H."/>
        </authorList>
    </citation>
    <scope>NUCLEOTIDE SEQUENCE [LARGE SCALE GENOMIC DNA]</scope>
    <source>
        <strain evidence="3 4">RY-1</strain>
    </source>
</reference>
<gene>
    <name evidence="3" type="ORF">L0U88_04025</name>
</gene>
<proteinExistence type="predicted"/>
<evidence type="ECO:0000313" key="4">
    <source>
        <dbReference type="Proteomes" id="UP001200145"/>
    </source>
</evidence>
<sequence length="992" mass="106776">MKRAVLFCYSLLLHQFMFSQTASTVNVTGNPADRSITNNVATVIDPELEIISNGTLKDFTVSITDSYTSGDALSYSGSLPSGITAGSFNATSRSIEFTGIATAEVWQELLRRVTLKTTSAICNPESRRVSFTVGKRYYNPLNDHFYELRSAGANWTSARDYAQTQSYYGRQGYLVTITSQAENSFIYRIVNVNAWIGASDNFSAVNSAAGYSKYANQTAADGKYHWVTGPERGTMFTSQNAWQSGGVSPVNNRYNNWDNNEPNDWPGFTTSNPGEEDYGHIIGSNGRWNDYANGQSIASIIEYGGMPGDQSHSQVVFTKKITINNAPSGTISGGNTTVCSGTNSTVLTLTGLSGSVVRWEYSLDNFLTAGTSVSSTSATLTVSNISQTRYYRAIVNSNSGCTGLATAATPIYVKGLEAGNIVAQNNTICPGGTAQLTLYGFTGEITQWQRSASSDFSSGVTTISSKEASISQVLASIGTYYFRATVKAIGCSNTTNSAAYAITVSSGTAPVGGVVSGREHCGSSNSGSLQLTGHSGTIQKWQFSTDCGITWTDVANTTSTLTYNGVSSTRKYRAVLTNGACGTAYSSEGTVTILGTNRFKWHGGSNRQAQQSTNWDCGNKPMRGSDVLISSTASNDMELDTDYVLGTIDFAGSNRKIVLGNHNLTINGVVGGNAQNHIITNGSGKLMIKVAPGVSAVYPVGNSSYNPIRITNNTGLVDEISVRVVDEVYLNGSDGTVSDVPRVKRTWDISKANANGGNGLDFTFYWNEDEAINLVTPALYHFENNSWNKQPLTGILPGTNSLTYSGYTGSFSPFAIGDAMISLPADWKSFTASRLKKSVMLNWETFAEYNTQDYLVQHSVSGTAWTTIGSVLSNNNSQTIQRYQFEHVKPVAGVNHYRIMQRDQNGRTRFSKVLAIKLDADAVVSIYPNPVTSGQLTVQMETAGLIQVYNQAGFPVYQTDGKAGLNRLDLSLLSKGMYTLKCGLQAIPFLVK</sequence>
<dbReference type="InterPro" id="IPR016186">
    <property type="entry name" value="C-type_lectin-like/link_sf"/>
</dbReference>
<comment type="caution">
    <text evidence="3">The sequence shown here is derived from an EMBL/GenBank/DDBJ whole genome shotgun (WGS) entry which is preliminary data.</text>
</comment>
<dbReference type="InterPro" id="IPR026444">
    <property type="entry name" value="Secre_tail"/>
</dbReference>
<name>A0ABS9BDW1_9BACT</name>
<feature type="domain" description="C-type lectin" evidence="2">
    <location>
        <begin position="141"/>
        <end position="302"/>
    </location>
</feature>
<dbReference type="SMART" id="SM00034">
    <property type="entry name" value="CLECT"/>
    <property type="match status" value="1"/>
</dbReference>
<accession>A0ABS9BDW1</accession>
<organism evidence="3 4">
    <name type="scientific">Flavihumibacter fluminis</name>
    <dbReference type="NCBI Taxonomy" id="2909236"/>
    <lineage>
        <taxon>Bacteria</taxon>
        <taxon>Pseudomonadati</taxon>
        <taxon>Bacteroidota</taxon>
        <taxon>Chitinophagia</taxon>
        <taxon>Chitinophagales</taxon>
        <taxon>Chitinophagaceae</taxon>
        <taxon>Flavihumibacter</taxon>
    </lineage>
</organism>
<dbReference type="InterPro" id="IPR016187">
    <property type="entry name" value="CTDL_fold"/>
</dbReference>
<protein>
    <submittedName>
        <fullName evidence="3">T9SS type A sorting domain-containing protein</fullName>
    </submittedName>
</protein>
<feature type="chain" id="PRO_5046978103" evidence="1">
    <location>
        <begin position="25"/>
        <end position="992"/>
    </location>
</feature>
<dbReference type="NCBIfam" id="TIGR04183">
    <property type="entry name" value="Por_Secre_tail"/>
    <property type="match status" value="1"/>
</dbReference>
<evidence type="ECO:0000256" key="1">
    <source>
        <dbReference type="SAM" id="SignalP"/>
    </source>
</evidence>
<dbReference type="EMBL" id="JAKEVY010000001">
    <property type="protein sequence ID" value="MCF1713795.1"/>
    <property type="molecule type" value="Genomic_DNA"/>
</dbReference>
<evidence type="ECO:0000313" key="3">
    <source>
        <dbReference type="EMBL" id="MCF1713795.1"/>
    </source>
</evidence>
<feature type="signal peptide" evidence="1">
    <location>
        <begin position="1"/>
        <end position="24"/>
    </location>
</feature>
<dbReference type="PROSITE" id="PS50041">
    <property type="entry name" value="C_TYPE_LECTIN_2"/>
    <property type="match status" value="1"/>
</dbReference>